<organism evidence="3 4">
    <name type="scientific">Inconstantimicrobium porci</name>
    <dbReference type="NCBI Taxonomy" id="2652291"/>
    <lineage>
        <taxon>Bacteria</taxon>
        <taxon>Bacillati</taxon>
        <taxon>Bacillota</taxon>
        <taxon>Clostridia</taxon>
        <taxon>Eubacteriales</taxon>
        <taxon>Clostridiaceae</taxon>
        <taxon>Inconstantimicrobium</taxon>
    </lineage>
</organism>
<name>A0A7X2MYP1_9CLOT</name>
<dbReference type="InterPro" id="IPR013783">
    <property type="entry name" value="Ig-like_fold"/>
</dbReference>
<dbReference type="RefSeq" id="WP_154531368.1">
    <property type="nucleotide sequence ID" value="NZ_JAQXTV010000199.1"/>
</dbReference>
<dbReference type="Gene3D" id="2.60.40.1180">
    <property type="entry name" value="Golgi alpha-mannosidase II"/>
    <property type="match status" value="1"/>
</dbReference>
<dbReference type="InterPro" id="IPR025092">
    <property type="entry name" value="Glyco_hydro_66"/>
</dbReference>
<keyword evidence="4" id="KW-1185">Reference proteome</keyword>
<sequence length="606" mass="70171">MKKKKILITICIAAGVIALGSFAAYRFFRDTRKVSVIENKNSVLLDMYTDKSRYAPSDTVNFKIKLSDKSKDYVNKKVCVYFRHLNKTVGRKEIRIPSSKEISFTWKAPKDDFTGYLVESYLIDNTSVKDYIATAVDVSSDYSRYPRYGYLTDFDKRSSADNKKIIDDLTKYHINCIQFYDWQYKHDKPLAGTVDKPDESWPDIANRTNYGATVKDFIKYCHENNMMAANYNLMFGAFYGYEKNGVKQDWALYKDAEKTEQDFHPLPNTWASSQLFIFNPANEEWQKYIFKREKEAMQVYPFDIWHVDSLGDRGYLYDNKGESVDLSAGYDGFLNNAKKALNKRIVFNPVNGYGESNTAAKSDLDFLYKEIWPTKYATFDSIKNCIDLLRGFSPKYKAVVLAAYMNYNFKEGHFNDNAVKLTDAAMFSNGASHIEIGDKVNMLCNEYFPNKDLVMSDKLKKDMRSYYDFLTAYENILLDKNEEVDKEEAVRVENYKTSDTAEADSIWASARKNDKYEMINLINLLGVESTNWRDDDGECKKPKEAVKMKVKYYTDTDVKKVNLASPDIDNGKSTELSFKKGSDSKGKYIEISVPKLEYWDVLYFEK</sequence>
<dbReference type="InterPro" id="IPR013780">
    <property type="entry name" value="Glyco_hydro_b"/>
</dbReference>
<comment type="similarity">
    <text evidence="1">Belongs to the glycosyl hydrolase 66 family.</text>
</comment>
<dbReference type="EMBL" id="VULX01000011">
    <property type="protein sequence ID" value="MSR91478.1"/>
    <property type="molecule type" value="Genomic_DNA"/>
</dbReference>
<dbReference type="CDD" id="cd14745">
    <property type="entry name" value="GH66"/>
    <property type="match status" value="1"/>
</dbReference>
<gene>
    <name evidence="3" type="ORF">FYJ33_08665</name>
</gene>
<comment type="caution">
    <text evidence="3">The sequence shown here is derived from an EMBL/GenBank/DDBJ whole genome shotgun (WGS) entry which is preliminary data.</text>
</comment>
<dbReference type="AlphaFoldDB" id="A0A7X2MYP1"/>
<protein>
    <submittedName>
        <fullName evidence="3">Dextranase</fullName>
    </submittedName>
</protein>
<accession>A0A7X2MYP1</accession>
<evidence type="ECO:0000256" key="1">
    <source>
        <dbReference type="ARBA" id="ARBA00010837"/>
    </source>
</evidence>
<keyword evidence="2" id="KW-0732">Signal</keyword>
<proteinExistence type="inferred from homology"/>
<evidence type="ECO:0000313" key="3">
    <source>
        <dbReference type="EMBL" id="MSR91478.1"/>
    </source>
</evidence>
<dbReference type="Proteomes" id="UP000460287">
    <property type="component" value="Unassembled WGS sequence"/>
</dbReference>
<evidence type="ECO:0000256" key="2">
    <source>
        <dbReference type="ARBA" id="ARBA00022729"/>
    </source>
</evidence>
<dbReference type="Gene3D" id="3.20.20.80">
    <property type="entry name" value="Glycosidases"/>
    <property type="match status" value="1"/>
</dbReference>
<dbReference type="Gene3D" id="2.60.40.10">
    <property type="entry name" value="Immunoglobulins"/>
    <property type="match status" value="1"/>
</dbReference>
<dbReference type="Pfam" id="PF13199">
    <property type="entry name" value="Glyco_hydro_66"/>
    <property type="match status" value="1"/>
</dbReference>
<evidence type="ECO:0000313" key="4">
    <source>
        <dbReference type="Proteomes" id="UP000460287"/>
    </source>
</evidence>
<reference evidence="3 4" key="1">
    <citation type="submission" date="2019-08" db="EMBL/GenBank/DDBJ databases">
        <title>In-depth cultivation of the pig gut microbiome towards novel bacterial diversity and tailored functional studies.</title>
        <authorList>
            <person name="Wylensek D."/>
            <person name="Hitch T.C.A."/>
            <person name="Clavel T."/>
        </authorList>
    </citation>
    <scope>NUCLEOTIDE SEQUENCE [LARGE SCALE GENOMIC DNA]</scope>
    <source>
        <strain evidence="3 4">WCA-383-APC-5B</strain>
    </source>
</reference>